<reference evidence="2 3" key="1">
    <citation type="journal article" date="2014" name="PLoS ONE">
        <title>De novo Genome Assembly of the Fungal Plant Pathogen Pyrenophora semeniperda.</title>
        <authorList>
            <person name="Soliai M.M."/>
            <person name="Meyer S.E."/>
            <person name="Udall J.A."/>
            <person name="Elzinga D.E."/>
            <person name="Hermansen R.A."/>
            <person name="Bodily P.M."/>
            <person name="Hart A.A."/>
            <person name="Coleman C.E."/>
        </authorList>
    </citation>
    <scope>NUCLEOTIDE SEQUENCE [LARGE SCALE GENOMIC DNA]</scope>
    <source>
        <strain evidence="2 3">CCB06</strain>
        <tissue evidence="2">Mycelium</tissue>
    </source>
</reference>
<dbReference type="AlphaFoldDB" id="A0A3M7LXS8"/>
<sequence length="167" mass="18259">MEKDPKLANAAQTSFARQALDQNYIGILKTTNNEAKTRRNTKSDILKKPGKNGEGRVSDVIGLDLNLGLLELQPKHGLAGKAKRGRPKATTQSDEGQAETKRGRKRKNAAAEEGDAEKQGADMLEPPGKVARISETLIDPTLESGKAPVITMQTKVVWERKVKYNNL</sequence>
<dbReference type="EMBL" id="KE747809">
    <property type="protein sequence ID" value="RMZ67021.1"/>
    <property type="molecule type" value="Genomic_DNA"/>
</dbReference>
<proteinExistence type="predicted"/>
<protein>
    <submittedName>
        <fullName evidence="2">Uncharacterized protein</fullName>
    </submittedName>
</protein>
<dbReference type="Proteomes" id="UP000265663">
    <property type="component" value="Unassembled WGS sequence"/>
</dbReference>
<gene>
    <name evidence="2" type="ORF">GMOD_00002426</name>
</gene>
<evidence type="ECO:0000313" key="3">
    <source>
        <dbReference type="Proteomes" id="UP000265663"/>
    </source>
</evidence>
<name>A0A3M7LXS8_9PLEO</name>
<organism evidence="2 3">
    <name type="scientific">Pyrenophora seminiperda CCB06</name>
    <dbReference type="NCBI Taxonomy" id="1302712"/>
    <lineage>
        <taxon>Eukaryota</taxon>
        <taxon>Fungi</taxon>
        <taxon>Dikarya</taxon>
        <taxon>Ascomycota</taxon>
        <taxon>Pezizomycotina</taxon>
        <taxon>Dothideomycetes</taxon>
        <taxon>Pleosporomycetidae</taxon>
        <taxon>Pleosporales</taxon>
        <taxon>Pleosporineae</taxon>
        <taxon>Pleosporaceae</taxon>
        <taxon>Pyrenophora</taxon>
    </lineage>
</organism>
<feature type="region of interest" description="Disordered" evidence="1">
    <location>
        <begin position="76"/>
        <end position="136"/>
    </location>
</feature>
<accession>A0A3M7LXS8</accession>
<evidence type="ECO:0000256" key="1">
    <source>
        <dbReference type="SAM" id="MobiDB-lite"/>
    </source>
</evidence>
<feature type="region of interest" description="Disordered" evidence="1">
    <location>
        <begin position="35"/>
        <end position="57"/>
    </location>
</feature>
<dbReference type="OrthoDB" id="3787586at2759"/>
<keyword evidence="3" id="KW-1185">Reference proteome</keyword>
<evidence type="ECO:0000313" key="2">
    <source>
        <dbReference type="EMBL" id="RMZ67021.1"/>
    </source>
</evidence>